<feature type="transmembrane region" description="Helical" evidence="7">
    <location>
        <begin position="568"/>
        <end position="588"/>
    </location>
</feature>
<evidence type="ECO:0000256" key="3">
    <source>
        <dbReference type="ARBA" id="ARBA00022475"/>
    </source>
</evidence>
<feature type="transmembrane region" description="Helical" evidence="7">
    <location>
        <begin position="535"/>
        <end position="556"/>
    </location>
</feature>
<feature type="transmembrane region" description="Helical" evidence="7">
    <location>
        <begin position="642"/>
        <end position="665"/>
    </location>
</feature>
<evidence type="ECO:0000256" key="4">
    <source>
        <dbReference type="ARBA" id="ARBA00022692"/>
    </source>
</evidence>
<protein>
    <submittedName>
        <fullName evidence="9">MMPL family transporter</fullName>
    </submittedName>
</protein>
<sequence>MSRVLAFPAGRRAKWLVLVAWLIILGAAAPFAGKLFGAVENDRLGYLPKSAESTAVLEQQEAFPQGRVNPAIIVYQRDGGLTAADRARAADDQRWMAGKYMPKTPPPPPTVSKDGKALIYQIALVAPPDKQEGNYVLDAVDAMRKHIGDPGGGLEVKVSGPAGRDSDQFLIFRDMQYQLVLIPVIVVAILLLVIYRSAVLFLVPLFTVAVANQLGSAFVYGLIKNTDLVINSMSTGVLSILIYGAGTDYALLLISRYREELARHEDRHEAMAEALRRSSGAVLASGGTVALGLLCLFAADLNATRALAPIGVLAVGSAMLAMLTLLPALLVVFGRWLFWPRAPHVGDSKRAHGFWTRMGETVQARPRRVWALTSLGLAVGVLGLLAFNVPQQTQFTTTPDSERGQTLISAHFPAGNGNPATIVANAAQADQVKTAATGSGVVGAVAEVGRAAGKVQYAATLNAEPVTAAERSAVHRLREDVHAVNGAEAKVGGPAAIQLDQRDTNVRDSWITIPLVLVVIFIVLLLLLRAVTLSVLLIATVALSFGAALGVSTLVFEYGFGWSGQDSQLPQLAFVFLVALGVDYNIFLMSRVREESRRHGTREGVIKGLVTTGGVITSAGVVLAATFAVLVALPVVSFAEQGFVIGLGVLIDTFIVRSLLVPALVHDIGDRVWWPSGLARGTRQRAERGRELAPDKSR</sequence>
<feature type="transmembrane region" description="Helical" evidence="7">
    <location>
        <begin position="202"/>
        <end position="223"/>
    </location>
</feature>
<evidence type="ECO:0000259" key="8">
    <source>
        <dbReference type="PROSITE" id="PS50156"/>
    </source>
</evidence>
<evidence type="ECO:0000313" key="9">
    <source>
        <dbReference type="EMBL" id="MFC6883284.1"/>
    </source>
</evidence>
<gene>
    <name evidence="9" type="ORF">ACFQKB_26245</name>
</gene>
<dbReference type="PROSITE" id="PS50156">
    <property type="entry name" value="SSD"/>
    <property type="match status" value="1"/>
</dbReference>
<evidence type="ECO:0000256" key="5">
    <source>
        <dbReference type="ARBA" id="ARBA00022989"/>
    </source>
</evidence>
<dbReference type="Proteomes" id="UP001596380">
    <property type="component" value="Unassembled WGS sequence"/>
</dbReference>
<dbReference type="Pfam" id="PF03176">
    <property type="entry name" value="MMPL"/>
    <property type="match status" value="2"/>
</dbReference>
<name>A0ABW2CRF1_9ACTN</name>
<dbReference type="PANTHER" id="PTHR33406:SF6">
    <property type="entry name" value="MEMBRANE PROTEIN YDGH-RELATED"/>
    <property type="match status" value="1"/>
</dbReference>
<feature type="transmembrane region" description="Helical" evidence="7">
    <location>
        <begin position="509"/>
        <end position="528"/>
    </location>
</feature>
<accession>A0ABW2CRF1</accession>
<dbReference type="Gene3D" id="1.20.1640.10">
    <property type="entry name" value="Multidrug efflux transporter AcrB transmembrane domain"/>
    <property type="match status" value="2"/>
</dbReference>
<feature type="transmembrane region" description="Helical" evidence="7">
    <location>
        <begin position="369"/>
        <end position="389"/>
    </location>
</feature>
<dbReference type="PANTHER" id="PTHR33406">
    <property type="entry name" value="MEMBRANE PROTEIN MJ1562-RELATED"/>
    <property type="match status" value="1"/>
</dbReference>
<keyword evidence="3" id="KW-1003">Cell membrane</keyword>
<dbReference type="EMBL" id="JBHSXS010000018">
    <property type="protein sequence ID" value="MFC6883284.1"/>
    <property type="molecule type" value="Genomic_DNA"/>
</dbReference>
<comment type="caution">
    <text evidence="9">The sequence shown here is derived from an EMBL/GenBank/DDBJ whole genome shotgun (WGS) entry which is preliminary data.</text>
</comment>
<keyword evidence="4 7" id="KW-0812">Transmembrane</keyword>
<comment type="similarity">
    <text evidence="2">Belongs to the resistance-nodulation-cell division (RND) (TC 2.A.6) family. MmpL subfamily.</text>
</comment>
<feature type="transmembrane region" description="Helical" evidence="7">
    <location>
        <begin position="235"/>
        <end position="257"/>
    </location>
</feature>
<comment type="subcellular location">
    <subcellularLocation>
        <location evidence="1">Cell membrane</location>
        <topology evidence="1">Multi-pass membrane protein</topology>
    </subcellularLocation>
</comment>
<keyword evidence="10" id="KW-1185">Reference proteome</keyword>
<reference evidence="10" key="1">
    <citation type="journal article" date="2019" name="Int. J. Syst. Evol. Microbiol.">
        <title>The Global Catalogue of Microorganisms (GCM) 10K type strain sequencing project: providing services to taxonomists for standard genome sequencing and annotation.</title>
        <authorList>
            <consortium name="The Broad Institute Genomics Platform"/>
            <consortium name="The Broad Institute Genome Sequencing Center for Infectious Disease"/>
            <person name="Wu L."/>
            <person name="Ma J."/>
        </authorList>
    </citation>
    <scope>NUCLEOTIDE SEQUENCE [LARGE SCALE GENOMIC DNA]</scope>
    <source>
        <strain evidence="10">JCM 3369</strain>
    </source>
</reference>
<feature type="domain" description="SSD" evidence="8">
    <location>
        <begin position="221"/>
        <end position="332"/>
    </location>
</feature>
<dbReference type="RefSeq" id="WP_378043575.1">
    <property type="nucleotide sequence ID" value="NZ_JBHSXE010000001.1"/>
</dbReference>
<evidence type="ECO:0000256" key="7">
    <source>
        <dbReference type="SAM" id="Phobius"/>
    </source>
</evidence>
<feature type="transmembrane region" description="Helical" evidence="7">
    <location>
        <begin position="278"/>
        <end position="299"/>
    </location>
</feature>
<keyword evidence="5 7" id="KW-1133">Transmembrane helix</keyword>
<evidence type="ECO:0000256" key="6">
    <source>
        <dbReference type="ARBA" id="ARBA00023136"/>
    </source>
</evidence>
<organism evidence="9 10">
    <name type="scientific">Actinomadura yumaensis</name>
    <dbReference type="NCBI Taxonomy" id="111807"/>
    <lineage>
        <taxon>Bacteria</taxon>
        <taxon>Bacillati</taxon>
        <taxon>Actinomycetota</taxon>
        <taxon>Actinomycetes</taxon>
        <taxon>Streptosporangiales</taxon>
        <taxon>Thermomonosporaceae</taxon>
        <taxon>Actinomadura</taxon>
    </lineage>
</organism>
<dbReference type="SUPFAM" id="SSF82866">
    <property type="entry name" value="Multidrug efflux transporter AcrB transmembrane domain"/>
    <property type="match status" value="2"/>
</dbReference>
<evidence type="ECO:0000313" key="10">
    <source>
        <dbReference type="Proteomes" id="UP001596380"/>
    </source>
</evidence>
<feature type="transmembrane region" description="Helical" evidence="7">
    <location>
        <begin position="311"/>
        <end position="333"/>
    </location>
</feature>
<evidence type="ECO:0000256" key="1">
    <source>
        <dbReference type="ARBA" id="ARBA00004651"/>
    </source>
</evidence>
<dbReference type="InterPro" id="IPR050545">
    <property type="entry name" value="Mycobact_MmpL"/>
</dbReference>
<dbReference type="InterPro" id="IPR004869">
    <property type="entry name" value="MMPL_dom"/>
</dbReference>
<keyword evidence="6 7" id="KW-0472">Membrane</keyword>
<feature type="transmembrane region" description="Helical" evidence="7">
    <location>
        <begin position="175"/>
        <end position="195"/>
    </location>
</feature>
<evidence type="ECO:0000256" key="2">
    <source>
        <dbReference type="ARBA" id="ARBA00010157"/>
    </source>
</evidence>
<dbReference type="InterPro" id="IPR000731">
    <property type="entry name" value="SSD"/>
</dbReference>
<feature type="transmembrane region" description="Helical" evidence="7">
    <location>
        <begin position="609"/>
        <end position="636"/>
    </location>
</feature>
<proteinExistence type="inferred from homology"/>